<dbReference type="AlphaFoldDB" id="A0A016VMC2"/>
<evidence type="ECO:0000313" key="2">
    <source>
        <dbReference type="Proteomes" id="UP000024635"/>
    </source>
</evidence>
<dbReference type="EMBL" id="JARK01001344">
    <property type="protein sequence ID" value="EYC27923.1"/>
    <property type="molecule type" value="Genomic_DNA"/>
</dbReference>
<dbReference type="Proteomes" id="UP000024635">
    <property type="component" value="Unassembled WGS sequence"/>
</dbReference>
<organism evidence="1 2">
    <name type="scientific">Ancylostoma ceylanicum</name>
    <dbReference type="NCBI Taxonomy" id="53326"/>
    <lineage>
        <taxon>Eukaryota</taxon>
        <taxon>Metazoa</taxon>
        <taxon>Ecdysozoa</taxon>
        <taxon>Nematoda</taxon>
        <taxon>Chromadorea</taxon>
        <taxon>Rhabditida</taxon>
        <taxon>Rhabditina</taxon>
        <taxon>Rhabditomorpha</taxon>
        <taxon>Strongyloidea</taxon>
        <taxon>Ancylostomatidae</taxon>
        <taxon>Ancylostomatinae</taxon>
        <taxon>Ancylostoma</taxon>
    </lineage>
</organism>
<dbReference type="OrthoDB" id="1918at2759"/>
<reference evidence="2" key="1">
    <citation type="journal article" date="2015" name="Nat. Genet.">
        <title>The genome and transcriptome of the zoonotic hookworm Ancylostoma ceylanicum identify infection-specific gene families.</title>
        <authorList>
            <person name="Schwarz E.M."/>
            <person name="Hu Y."/>
            <person name="Antoshechkin I."/>
            <person name="Miller M.M."/>
            <person name="Sternberg P.W."/>
            <person name="Aroian R.V."/>
        </authorList>
    </citation>
    <scope>NUCLEOTIDE SEQUENCE</scope>
    <source>
        <strain evidence="2">HY135</strain>
    </source>
</reference>
<evidence type="ECO:0000313" key="1">
    <source>
        <dbReference type="EMBL" id="EYC27923.1"/>
    </source>
</evidence>
<gene>
    <name evidence="1" type="primary">Acey_s0008.g255</name>
    <name evidence="1" type="synonym">Acey-M01F1.9</name>
    <name evidence="1" type="ORF">Y032_0008g255</name>
</gene>
<proteinExistence type="predicted"/>
<dbReference type="InterPro" id="IPR014848">
    <property type="entry name" value="Rgp1"/>
</dbReference>
<dbReference type="STRING" id="53326.A0A016VMC2"/>
<name>A0A016VMC2_9BILA</name>
<keyword evidence="2" id="KW-1185">Reference proteome</keyword>
<accession>A0A016VMC2</accession>
<comment type="caution">
    <text evidence="1">The sequence shown here is derived from an EMBL/GenBank/DDBJ whole genome shotgun (WGS) entry which is preliminary data.</text>
</comment>
<protein>
    <recommendedName>
        <fullName evidence="3">Rgp1</fullName>
    </recommendedName>
</protein>
<sequence length="407" mass="44752">MPLEVSAVLDREAAIYLTGEVITIKVNTHGCRDAAVLGRAYKRASSKHCRSRSAADSQSATLRRGMVRIDLIVTLKNLAPKGRESLAWGSVQLTCERTLGAQVASRDRPTTAISRSASTVYSSKPNVLFCDAELSHGESRKFTCEIPLPMHKVPPSFRGHLVRYLNRITVAVQHVRAPIRLMHIPVRIIPSVGVDDNPKVEQNPFLIGSMKPATISQTMMATVDEITAPKRAYMFSMTNAQGKVATMTLFKKTFRLGEDVLGILSFEDSDVPCVQYSVHLETIEQLAEDVVGEHGEVKAEGMMNVAVHSNDYVVCAFASESSFRLSIPMHAPPTFHTDTVHLKWRLRFEFVTSEPLINVVNGEVCKAPIDVPIETLAWKVDIYVLPCSPQNAALTDSSHVGSASMVL</sequence>
<dbReference type="Pfam" id="PF08737">
    <property type="entry name" value="Rgp1"/>
    <property type="match status" value="2"/>
</dbReference>
<evidence type="ECO:0008006" key="3">
    <source>
        <dbReference type="Google" id="ProtNLM"/>
    </source>
</evidence>
<dbReference type="PANTHER" id="PTHR12507">
    <property type="entry name" value="REDUCED GROWTH PHENOTYPE 1 RGP1, YEAST -RELATED"/>
    <property type="match status" value="1"/>
</dbReference>